<evidence type="ECO:0000313" key="1">
    <source>
        <dbReference type="EMBL" id="KRY24758.1"/>
    </source>
</evidence>
<dbReference type="InParanoid" id="A0A0V1AIW8"/>
<protein>
    <submittedName>
        <fullName evidence="1">Uncharacterized protein</fullName>
    </submittedName>
</protein>
<proteinExistence type="predicted"/>
<keyword evidence="2" id="KW-1185">Reference proteome</keyword>
<comment type="caution">
    <text evidence="1">The sequence shown here is derived from an EMBL/GenBank/DDBJ whole genome shotgun (WGS) entry which is preliminary data.</text>
</comment>
<sequence>MRRVAAFELYFQNSSGCMSIFLFCFIHSASDVTDVASADFNKAIFIFIIKRLIS</sequence>
<evidence type="ECO:0000313" key="2">
    <source>
        <dbReference type="Proteomes" id="UP000054776"/>
    </source>
</evidence>
<accession>A0A0V1AIW8</accession>
<name>A0A0V1AIW8_TRISP</name>
<dbReference type="Proteomes" id="UP000054776">
    <property type="component" value="Unassembled WGS sequence"/>
</dbReference>
<gene>
    <name evidence="1" type="ORF">T01_12520</name>
</gene>
<reference evidence="1 2" key="1">
    <citation type="submission" date="2015-01" db="EMBL/GenBank/DDBJ databases">
        <title>Evolution of Trichinella species and genotypes.</title>
        <authorList>
            <person name="Korhonen P.K."/>
            <person name="Edoardo P."/>
            <person name="Giuseppe L.R."/>
            <person name="Gasser R.B."/>
        </authorList>
    </citation>
    <scope>NUCLEOTIDE SEQUENCE [LARGE SCALE GENOMIC DNA]</scope>
    <source>
        <strain evidence="1">ISS3</strain>
    </source>
</reference>
<organism evidence="1 2">
    <name type="scientific">Trichinella spiralis</name>
    <name type="common">Trichina worm</name>
    <dbReference type="NCBI Taxonomy" id="6334"/>
    <lineage>
        <taxon>Eukaryota</taxon>
        <taxon>Metazoa</taxon>
        <taxon>Ecdysozoa</taxon>
        <taxon>Nematoda</taxon>
        <taxon>Enoplea</taxon>
        <taxon>Dorylaimia</taxon>
        <taxon>Trichinellida</taxon>
        <taxon>Trichinellidae</taxon>
        <taxon>Trichinella</taxon>
    </lineage>
</organism>
<dbReference type="EMBL" id="JYDH01001456">
    <property type="protein sequence ID" value="KRY24758.1"/>
    <property type="molecule type" value="Genomic_DNA"/>
</dbReference>
<dbReference type="AlphaFoldDB" id="A0A0V1AIW8"/>